<dbReference type="EMBL" id="WTVP01000082">
    <property type="protein sequence ID" value="NMG17505.1"/>
    <property type="molecule type" value="Genomic_DNA"/>
</dbReference>
<name>A0ABX1NZK9_9RHOO</name>
<proteinExistence type="predicted"/>
<evidence type="ECO:0000313" key="1">
    <source>
        <dbReference type="EMBL" id="NMG17505.1"/>
    </source>
</evidence>
<gene>
    <name evidence="1" type="ORF">GPA24_18570</name>
</gene>
<dbReference type="RefSeq" id="WP_169204014.1">
    <property type="nucleotide sequence ID" value="NZ_CP059467.1"/>
</dbReference>
<sequence>MKAEEFWPALEAAPLIGLIAIGGEALAAAWQIPGRLVAAIGDHRFVLRAGSPADAAHRQLAAIGAADAVIKGGERIRRIRIASHKCKLSRGAVFRGIRKIRSEGA</sequence>
<organism evidence="1 2">
    <name type="scientific">Aromatoleum bremense</name>
    <dbReference type="NCBI Taxonomy" id="76115"/>
    <lineage>
        <taxon>Bacteria</taxon>
        <taxon>Pseudomonadati</taxon>
        <taxon>Pseudomonadota</taxon>
        <taxon>Betaproteobacteria</taxon>
        <taxon>Rhodocyclales</taxon>
        <taxon>Rhodocyclaceae</taxon>
        <taxon>Aromatoleum</taxon>
    </lineage>
</organism>
<protein>
    <submittedName>
        <fullName evidence="1">Uncharacterized protein</fullName>
    </submittedName>
</protein>
<reference evidence="1 2" key="1">
    <citation type="submission" date="2019-12" db="EMBL/GenBank/DDBJ databases">
        <title>Comparative genomics gives insights into the taxonomy of the Azoarcus-Aromatoleum group and reveals separate origins of nif in the plant-associated Azoarcus and non-plant-associated Aromatoleum sub-groups.</title>
        <authorList>
            <person name="Lafos M."/>
            <person name="Maluk M."/>
            <person name="Batista M."/>
            <person name="Junghare M."/>
            <person name="Carmona M."/>
            <person name="Faoro H."/>
            <person name="Cruz L.M."/>
            <person name="Battistoni F."/>
            <person name="De Souza E."/>
            <person name="Pedrosa F."/>
            <person name="Chen W.-M."/>
            <person name="Poole P.S."/>
            <person name="Dixon R.A."/>
            <person name="James E.K."/>
        </authorList>
    </citation>
    <scope>NUCLEOTIDE SEQUENCE [LARGE SCALE GENOMIC DNA]</scope>
    <source>
        <strain evidence="1 2">PbN1</strain>
    </source>
</reference>
<keyword evidence="2" id="KW-1185">Reference proteome</keyword>
<evidence type="ECO:0000313" key="2">
    <source>
        <dbReference type="Proteomes" id="UP000633943"/>
    </source>
</evidence>
<comment type="caution">
    <text evidence="1">The sequence shown here is derived from an EMBL/GenBank/DDBJ whole genome shotgun (WGS) entry which is preliminary data.</text>
</comment>
<accession>A0ABX1NZK9</accession>
<dbReference type="Proteomes" id="UP000633943">
    <property type="component" value="Unassembled WGS sequence"/>
</dbReference>